<proteinExistence type="inferred from homology"/>
<comment type="similarity">
    <text evidence="1">Belongs to the 4-hydroxybenzoyl-CoA thioesterase family.</text>
</comment>
<dbReference type="GO" id="GO:0047617">
    <property type="term" value="F:fatty acyl-CoA hydrolase activity"/>
    <property type="evidence" value="ECO:0007669"/>
    <property type="project" value="TreeGrafter"/>
</dbReference>
<dbReference type="PANTHER" id="PTHR31793">
    <property type="entry name" value="4-HYDROXYBENZOYL-COA THIOESTERASE FAMILY MEMBER"/>
    <property type="match status" value="1"/>
</dbReference>
<dbReference type="InterPro" id="IPR029069">
    <property type="entry name" value="HotDog_dom_sf"/>
</dbReference>
<dbReference type="OrthoDB" id="9799036at2"/>
<dbReference type="AlphaFoldDB" id="A0A4V2SBT4"/>
<dbReference type="InterPro" id="IPR006684">
    <property type="entry name" value="YbgC/YbaW"/>
</dbReference>
<evidence type="ECO:0000313" key="3">
    <source>
        <dbReference type="EMBL" id="TCO76690.1"/>
    </source>
</evidence>
<dbReference type="InterPro" id="IPR050563">
    <property type="entry name" value="4-hydroxybenzoyl-CoA_TE"/>
</dbReference>
<evidence type="ECO:0000256" key="1">
    <source>
        <dbReference type="ARBA" id="ARBA00005953"/>
    </source>
</evidence>
<dbReference type="PANTHER" id="PTHR31793:SF27">
    <property type="entry name" value="NOVEL THIOESTERASE SUPERFAMILY DOMAIN AND SAPOSIN A-TYPE DOMAIN CONTAINING PROTEIN (0610012H03RIK)"/>
    <property type="match status" value="1"/>
</dbReference>
<accession>A0A4V2SBT4</accession>
<comment type="caution">
    <text evidence="3">The sequence shown here is derived from an EMBL/GenBank/DDBJ whole genome shotgun (WGS) entry which is preliminary data.</text>
</comment>
<keyword evidence="4" id="KW-1185">Reference proteome</keyword>
<dbReference type="PIRSF" id="PIRSF003230">
    <property type="entry name" value="YbgC"/>
    <property type="match status" value="1"/>
</dbReference>
<dbReference type="Pfam" id="PF13279">
    <property type="entry name" value="4HBT_2"/>
    <property type="match status" value="1"/>
</dbReference>
<name>A0A4V2SBT4_9GAMM</name>
<reference evidence="3 4" key="1">
    <citation type="submission" date="2019-03" db="EMBL/GenBank/DDBJ databases">
        <title>Genomic Encyclopedia of Type Strains, Phase IV (KMG-IV): sequencing the most valuable type-strain genomes for metagenomic binning, comparative biology and taxonomic classification.</title>
        <authorList>
            <person name="Goeker M."/>
        </authorList>
    </citation>
    <scope>NUCLEOTIDE SEQUENCE [LARGE SCALE GENOMIC DNA]</scope>
    <source>
        <strain evidence="3 4">DSM 23344</strain>
    </source>
</reference>
<dbReference type="CDD" id="cd00586">
    <property type="entry name" value="4HBT"/>
    <property type="match status" value="1"/>
</dbReference>
<organism evidence="3 4">
    <name type="scientific">Chromatocurvus halotolerans</name>
    <dbReference type="NCBI Taxonomy" id="1132028"/>
    <lineage>
        <taxon>Bacteria</taxon>
        <taxon>Pseudomonadati</taxon>
        <taxon>Pseudomonadota</taxon>
        <taxon>Gammaproteobacteria</taxon>
        <taxon>Cellvibrionales</taxon>
        <taxon>Halieaceae</taxon>
        <taxon>Chromatocurvus</taxon>
    </lineage>
</organism>
<dbReference type="SUPFAM" id="SSF54637">
    <property type="entry name" value="Thioesterase/thiol ester dehydrase-isomerase"/>
    <property type="match status" value="1"/>
</dbReference>
<evidence type="ECO:0000256" key="2">
    <source>
        <dbReference type="ARBA" id="ARBA00022801"/>
    </source>
</evidence>
<dbReference type="Gene3D" id="3.10.129.10">
    <property type="entry name" value="Hotdog Thioesterase"/>
    <property type="match status" value="1"/>
</dbReference>
<gene>
    <name evidence="3" type="ORF">EV688_104144</name>
</gene>
<dbReference type="EMBL" id="SLWX01000004">
    <property type="protein sequence ID" value="TCO76690.1"/>
    <property type="molecule type" value="Genomic_DNA"/>
</dbReference>
<sequence>MHSETIKVRFRDTDAQGHLYFANYLVYADEASGALMSSLGFNWIDPAQAPCFVFTANINCDYLHECRMDDMVRVDVGYQRLGNSSATLGFDMHEQRSGTRLVRGTITQVFVDKTSRKPCAIPEALRRHLVAASPALA</sequence>
<evidence type="ECO:0000313" key="4">
    <source>
        <dbReference type="Proteomes" id="UP000294980"/>
    </source>
</evidence>
<protein>
    <submittedName>
        <fullName evidence="3">Acyl-CoA thioester hydrolase</fullName>
    </submittedName>
</protein>
<keyword evidence="2 3" id="KW-0378">Hydrolase</keyword>
<dbReference type="Proteomes" id="UP000294980">
    <property type="component" value="Unassembled WGS sequence"/>
</dbReference>